<dbReference type="OrthoDB" id="9791248at2"/>
<keyword evidence="9 10" id="KW-0472">Membrane</keyword>
<feature type="transmembrane region" description="Helical" evidence="10">
    <location>
        <begin position="40"/>
        <end position="59"/>
    </location>
</feature>
<evidence type="ECO:0000256" key="9">
    <source>
        <dbReference type="ARBA" id="ARBA00023136"/>
    </source>
</evidence>
<proteinExistence type="inferred from homology"/>
<comment type="caution">
    <text evidence="11">The sequence shown here is derived from an EMBL/GenBank/DDBJ whole genome shotgun (WGS) entry which is preliminary data.</text>
</comment>
<keyword evidence="6" id="KW-1003">Cell membrane</keyword>
<dbReference type="Pfam" id="PF04973">
    <property type="entry name" value="NMN_transporter"/>
    <property type="match status" value="1"/>
</dbReference>
<feature type="transmembrane region" description="Helical" evidence="10">
    <location>
        <begin position="65"/>
        <end position="82"/>
    </location>
</feature>
<evidence type="ECO:0000313" key="12">
    <source>
        <dbReference type="Proteomes" id="UP000488936"/>
    </source>
</evidence>
<feature type="transmembrane region" description="Helical" evidence="10">
    <location>
        <begin position="103"/>
        <end position="120"/>
    </location>
</feature>
<name>A0A7K1GMS2_9FLAO</name>
<evidence type="ECO:0000256" key="7">
    <source>
        <dbReference type="ARBA" id="ARBA00022692"/>
    </source>
</evidence>
<dbReference type="RefSeq" id="WP_155035503.1">
    <property type="nucleotide sequence ID" value="NZ_JAYMMG010000001.1"/>
</dbReference>
<evidence type="ECO:0000256" key="8">
    <source>
        <dbReference type="ARBA" id="ARBA00022989"/>
    </source>
</evidence>
<feature type="transmembrane region" description="Helical" evidence="10">
    <location>
        <begin position="12"/>
        <end position="33"/>
    </location>
</feature>
<evidence type="ECO:0000256" key="1">
    <source>
        <dbReference type="ARBA" id="ARBA00002672"/>
    </source>
</evidence>
<dbReference type="EMBL" id="WMJY01000010">
    <property type="protein sequence ID" value="MTH29504.1"/>
    <property type="molecule type" value="Genomic_DNA"/>
</dbReference>
<evidence type="ECO:0000313" key="11">
    <source>
        <dbReference type="EMBL" id="MTH29504.1"/>
    </source>
</evidence>
<dbReference type="AlphaFoldDB" id="A0A7K1GMS2"/>
<gene>
    <name evidence="11" type="ORF">GJV77_06145</name>
</gene>
<keyword evidence="12" id="KW-1185">Reference proteome</keyword>
<comment type="function">
    <text evidence="1">Required for nicotinamide riboside transport across the inner membrane.</text>
</comment>
<evidence type="ECO:0000256" key="4">
    <source>
        <dbReference type="ARBA" id="ARBA00017522"/>
    </source>
</evidence>
<protein>
    <recommendedName>
        <fullName evidence="4">Nicotinamide riboside transporter PnuC</fullName>
    </recommendedName>
</protein>
<evidence type="ECO:0000256" key="2">
    <source>
        <dbReference type="ARBA" id="ARBA00004651"/>
    </source>
</evidence>
<dbReference type="GO" id="GO:0005886">
    <property type="term" value="C:plasma membrane"/>
    <property type="evidence" value="ECO:0007669"/>
    <property type="project" value="UniProtKB-SubCell"/>
</dbReference>
<feature type="transmembrane region" description="Helical" evidence="10">
    <location>
        <begin position="132"/>
        <end position="149"/>
    </location>
</feature>
<accession>A0A7K1GMS2</accession>
<sequence length="213" mass="24571">MFEFFFGVYKEATLTQVVLECIVFIFGILSVWYAGKENILVYPTGIIATIISVYLLYIAGYLGDMILNGYYSIMSVYGWYNWSRSTGEGDTLKISRTNAREKWIGIGVFLLTLMVIYGVYTLVGNEIKPENYIDIFTSGVFFTGMYYMALKKIENWTLWIFADLISVPLYAYRGLGIIAVQFAIFTVLAIMAYISWYKILKNEKENNRTRIEL</sequence>
<dbReference type="NCBIfam" id="TIGR01528">
    <property type="entry name" value="NMN_trans_PnuC"/>
    <property type="match status" value="1"/>
</dbReference>
<keyword evidence="8 10" id="KW-1133">Transmembrane helix</keyword>
<dbReference type="InterPro" id="IPR006419">
    <property type="entry name" value="NMN_transpt_PnuC"/>
</dbReference>
<evidence type="ECO:0000256" key="10">
    <source>
        <dbReference type="SAM" id="Phobius"/>
    </source>
</evidence>
<comment type="subcellular location">
    <subcellularLocation>
        <location evidence="2">Cell membrane</location>
        <topology evidence="2">Multi-pass membrane protein</topology>
    </subcellularLocation>
</comment>
<keyword evidence="5" id="KW-0813">Transport</keyword>
<dbReference type="Proteomes" id="UP000488936">
    <property type="component" value="Unassembled WGS sequence"/>
</dbReference>
<reference evidence="11 12" key="1">
    <citation type="journal article" date="2006" name="Int. J. Syst. Evol. Microbiol.">
        <title>Myroides pelagicus sp. nov., isolated from seawater in Thailand.</title>
        <authorList>
            <person name="Yoon J."/>
            <person name="Maneerat S."/>
            <person name="Kawai F."/>
            <person name="Yokota A."/>
        </authorList>
    </citation>
    <scope>NUCLEOTIDE SEQUENCE [LARGE SCALE GENOMIC DNA]</scope>
    <source>
        <strain evidence="11 12">SM1T</strain>
    </source>
</reference>
<feature type="transmembrane region" description="Helical" evidence="10">
    <location>
        <begin position="178"/>
        <end position="200"/>
    </location>
</feature>
<organism evidence="11 12">
    <name type="scientific">Myroides pelagicus</name>
    <dbReference type="NCBI Taxonomy" id="270914"/>
    <lineage>
        <taxon>Bacteria</taxon>
        <taxon>Pseudomonadati</taxon>
        <taxon>Bacteroidota</taxon>
        <taxon>Flavobacteriia</taxon>
        <taxon>Flavobacteriales</taxon>
        <taxon>Flavobacteriaceae</taxon>
        <taxon>Myroides</taxon>
    </lineage>
</organism>
<keyword evidence="7 10" id="KW-0812">Transmembrane</keyword>
<feature type="transmembrane region" description="Helical" evidence="10">
    <location>
        <begin position="156"/>
        <end position="172"/>
    </location>
</feature>
<evidence type="ECO:0000256" key="3">
    <source>
        <dbReference type="ARBA" id="ARBA00006669"/>
    </source>
</evidence>
<comment type="similarity">
    <text evidence="3">Belongs to the nicotinamide ribonucleoside (NR) uptake permease (TC 4.B.1) family.</text>
</comment>
<evidence type="ECO:0000256" key="6">
    <source>
        <dbReference type="ARBA" id="ARBA00022475"/>
    </source>
</evidence>
<dbReference type="PANTHER" id="PTHR36122">
    <property type="entry name" value="NICOTINAMIDE RIBOSIDE TRANSPORTER PNUC"/>
    <property type="match status" value="1"/>
</dbReference>
<dbReference type="GO" id="GO:0034257">
    <property type="term" value="F:nicotinamide riboside transmembrane transporter activity"/>
    <property type="evidence" value="ECO:0007669"/>
    <property type="project" value="InterPro"/>
</dbReference>
<evidence type="ECO:0000256" key="5">
    <source>
        <dbReference type="ARBA" id="ARBA00022448"/>
    </source>
</evidence>
<dbReference type="PANTHER" id="PTHR36122:SF2">
    <property type="entry name" value="NICOTINAMIDE RIBOSIDE TRANSPORTER PNUC"/>
    <property type="match status" value="1"/>
</dbReference>